<keyword evidence="3" id="KW-0602">Photosynthesis</keyword>
<dbReference type="GO" id="GO:0030494">
    <property type="term" value="P:bacteriochlorophyll biosynthetic process"/>
    <property type="evidence" value="ECO:0007669"/>
    <property type="project" value="UniProtKB-KW"/>
</dbReference>
<evidence type="ECO:0000256" key="5">
    <source>
        <dbReference type="ARBA" id="ARBA00023181"/>
    </source>
</evidence>
<keyword evidence="6" id="KW-0472">Membrane</keyword>
<comment type="function">
    <text evidence="1">Required for bacteriochlorophyll biosynthesis. Directly involved in the assembly of both the B875 and B800-850 pigment-protein complexes.</text>
</comment>
<dbReference type="Pfam" id="PF05398">
    <property type="entry name" value="PufQ"/>
    <property type="match status" value="1"/>
</dbReference>
<sequence length="74" mass="8730">MTDMTSNPPERGRNGRRRSVEYQVYFTLIFFVSLPFASLRWARDVARYRTLNLRGPLARAWAEADRMTPFIFSV</sequence>
<accession>A0A967BI31</accession>
<evidence type="ECO:0000256" key="1">
    <source>
        <dbReference type="ARBA" id="ARBA00003128"/>
    </source>
</evidence>
<dbReference type="Proteomes" id="UP000639775">
    <property type="component" value="Unassembled WGS sequence"/>
</dbReference>
<keyword evidence="6" id="KW-1133">Transmembrane helix</keyword>
<keyword evidence="4" id="KW-0149">Chlorophyll biosynthesis</keyword>
<organism evidence="7 8">
    <name type="scientific">Roseovarius gahaiensis</name>
    <dbReference type="NCBI Taxonomy" id="2716691"/>
    <lineage>
        <taxon>Bacteria</taxon>
        <taxon>Pseudomonadati</taxon>
        <taxon>Pseudomonadota</taxon>
        <taxon>Alphaproteobacteria</taxon>
        <taxon>Rhodobacterales</taxon>
        <taxon>Roseobacteraceae</taxon>
        <taxon>Roseovarius</taxon>
    </lineage>
</organism>
<dbReference type="GO" id="GO:0015979">
    <property type="term" value="P:photosynthesis"/>
    <property type="evidence" value="ECO:0007669"/>
    <property type="project" value="UniProtKB-KW"/>
</dbReference>
<evidence type="ECO:0000313" key="7">
    <source>
        <dbReference type="EMBL" id="NHQ74952.1"/>
    </source>
</evidence>
<keyword evidence="5" id="KW-0077">Bacteriochlorophyll biosynthesis</keyword>
<dbReference type="RefSeq" id="WP_167197178.1">
    <property type="nucleotide sequence ID" value="NZ_JAAORB010000021.1"/>
</dbReference>
<evidence type="ECO:0000256" key="4">
    <source>
        <dbReference type="ARBA" id="ARBA00023171"/>
    </source>
</evidence>
<proteinExistence type="inferred from homology"/>
<evidence type="ECO:0000313" key="8">
    <source>
        <dbReference type="Proteomes" id="UP000639775"/>
    </source>
</evidence>
<dbReference type="EMBL" id="JAAORB010000021">
    <property type="protein sequence ID" value="NHQ74952.1"/>
    <property type="molecule type" value="Genomic_DNA"/>
</dbReference>
<comment type="caution">
    <text evidence="7">The sequence shown here is derived from an EMBL/GenBank/DDBJ whole genome shotgun (WGS) entry which is preliminary data.</text>
</comment>
<reference evidence="7" key="1">
    <citation type="submission" date="2020-03" db="EMBL/GenBank/DDBJ databases">
        <title>Roseovarius gahaiensis sp. nov., isolated from Gahai Saline Lake, China.</title>
        <authorList>
            <person name="Sun X."/>
        </authorList>
    </citation>
    <scope>NUCLEOTIDE SEQUENCE</scope>
    <source>
        <strain evidence="7">GH877</strain>
    </source>
</reference>
<evidence type="ECO:0000256" key="6">
    <source>
        <dbReference type="SAM" id="Phobius"/>
    </source>
</evidence>
<keyword evidence="8" id="KW-1185">Reference proteome</keyword>
<evidence type="ECO:0000256" key="2">
    <source>
        <dbReference type="ARBA" id="ARBA00009920"/>
    </source>
</evidence>
<dbReference type="InterPro" id="IPR008800">
    <property type="entry name" value="PufQ_cyt-su"/>
</dbReference>
<dbReference type="AlphaFoldDB" id="A0A967BI31"/>
<keyword evidence="6" id="KW-0812">Transmembrane</keyword>
<comment type="similarity">
    <text evidence="2">Belongs to the PufQ family.</text>
</comment>
<protein>
    <submittedName>
        <fullName evidence="7">Protein pufQ</fullName>
    </submittedName>
</protein>
<gene>
    <name evidence="7" type="ORF">HAT86_10820</name>
</gene>
<feature type="transmembrane region" description="Helical" evidence="6">
    <location>
        <begin position="22"/>
        <end position="42"/>
    </location>
</feature>
<evidence type="ECO:0000256" key="3">
    <source>
        <dbReference type="ARBA" id="ARBA00022531"/>
    </source>
</evidence>
<name>A0A967BI31_9RHOB</name>